<name>A0AAD3AY98_MICAE</name>
<dbReference type="EMBL" id="BJCK01000010">
    <property type="protein sequence ID" value="GCL57889.1"/>
    <property type="molecule type" value="Genomic_DNA"/>
</dbReference>
<proteinExistence type="predicted"/>
<accession>A0AAD3AY98</accession>
<gene>
    <name evidence="1" type="ORF">NIES3807_10490</name>
</gene>
<evidence type="ECO:0000313" key="1">
    <source>
        <dbReference type="EMBL" id="GCL57889.1"/>
    </source>
</evidence>
<dbReference type="AlphaFoldDB" id="A0AAD3AY98"/>
<comment type="caution">
    <text evidence="1">The sequence shown here is derived from an EMBL/GenBank/DDBJ whole genome shotgun (WGS) entry which is preliminary data.</text>
</comment>
<protein>
    <submittedName>
        <fullName evidence="1">Uncharacterized protein</fullName>
    </submittedName>
</protein>
<reference evidence="1 2" key="1">
    <citation type="submission" date="2019-02" db="EMBL/GenBank/DDBJ databases">
        <title>Draft genome sequence of Arthrospira platensis NIES-3807.</title>
        <authorList>
            <person name="Yamaguchi H."/>
            <person name="Suzuki S."/>
            <person name="Kawachi M."/>
        </authorList>
    </citation>
    <scope>NUCLEOTIDE SEQUENCE [LARGE SCALE GENOMIC DNA]</scope>
    <source>
        <strain evidence="1 2">NIES-3807</strain>
    </source>
</reference>
<dbReference type="Proteomes" id="UP000441080">
    <property type="component" value="Unassembled WGS sequence"/>
</dbReference>
<organism evidence="1 2">
    <name type="scientific">Microcystis aeruginosa NIES-3807</name>
    <dbReference type="NCBI Taxonomy" id="2517785"/>
    <lineage>
        <taxon>Bacteria</taxon>
        <taxon>Bacillati</taxon>
        <taxon>Cyanobacteriota</taxon>
        <taxon>Cyanophyceae</taxon>
        <taxon>Oscillatoriophycideae</taxon>
        <taxon>Chroococcales</taxon>
        <taxon>Microcystaceae</taxon>
        <taxon>Microcystis</taxon>
    </lineage>
</organism>
<sequence>MIEMVLKEKVKKDHYCKNFPVSYPLSPLVFENYDPTVN</sequence>
<evidence type="ECO:0000313" key="2">
    <source>
        <dbReference type="Proteomes" id="UP000441080"/>
    </source>
</evidence>